<keyword evidence="2" id="KW-1185">Reference proteome</keyword>
<dbReference type="EMBL" id="JABXBU010001863">
    <property type="protein sequence ID" value="KAF8782606.1"/>
    <property type="molecule type" value="Genomic_DNA"/>
</dbReference>
<evidence type="ECO:0000313" key="1">
    <source>
        <dbReference type="EMBL" id="KAF8782606.1"/>
    </source>
</evidence>
<gene>
    <name evidence="1" type="ORF">HNY73_012870</name>
</gene>
<proteinExistence type="predicted"/>
<reference evidence="1" key="1">
    <citation type="journal article" date="2020" name="bioRxiv">
        <title>Chromosome-level reference genome of the European wasp spider Argiope bruennichi: a resource for studies on range expansion and evolutionary adaptation.</title>
        <authorList>
            <person name="Sheffer M.M."/>
            <person name="Hoppe A."/>
            <person name="Krehenwinkel H."/>
            <person name="Uhl G."/>
            <person name="Kuss A.W."/>
            <person name="Jensen L."/>
            <person name="Jensen C."/>
            <person name="Gillespie R.G."/>
            <person name="Hoff K.J."/>
            <person name="Prost S."/>
        </authorList>
    </citation>
    <scope>NUCLEOTIDE SEQUENCE</scope>
</reference>
<comment type="caution">
    <text evidence="1">The sequence shown here is derived from an EMBL/GenBank/DDBJ whole genome shotgun (WGS) entry which is preliminary data.</text>
</comment>
<sequence>MIIFEQKCFNQGPLCLPSPETVSPSSAADSPKYPDTTLRDAAGCMSRGPLPDQIRFLIGMIDLIYNEQQVPSKVLKKSIGPL</sequence>
<protein>
    <submittedName>
        <fullName evidence="1">Uncharacterized protein</fullName>
    </submittedName>
</protein>
<evidence type="ECO:0000313" key="2">
    <source>
        <dbReference type="Proteomes" id="UP000807504"/>
    </source>
</evidence>
<name>A0A8T0EW95_ARGBR</name>
<dbReference type="AlphaFoldDB" id="A0A8T0EW95"/>
<dbReference type="Proteomes" id="UP000807504">
    <property type="component" value="Unassembled WGS sequence"/>
</dbReference>
<accession>A0A8T0EW95</accession>
<reference evidence="1" key="2">
    <citation type="submission" date="2020-06" db="EMBL/GenBank/DDBJ databases">
        <authorList>
            <person name="Sheffer M."/>
        </authorList>
    </citation>
    <scope>NUCLEOTIDE SEQUENCE</scope>
</reference>
<organism evidence="1 2">
    <name type="scientific">Argiope bruennichi</name>
    <name type="common">Wasp spider</name>
    <name type="synonym">Aranea bruennichi</name>
    <dbReference type="NCBI Taxonomy" id="94029"/>
    <lineage>
        <taxon>Eukaryota</taxon>
        <taxon>Metazoa</taxon>
        <taxon>Ecdysozoa</taxon>
        <taxon>Arthropoda</taxon>
        <taxon>Chelicerata</taxon>
        <taxon>Arachnida</taxon>
        <taxon>Araneae</taxon>
        <taxon>Araneomorphae</taxon>
        <taxon>Entelegynae</taxon>
        <taxon>Araneoidea</taxon>
        <taxon>Araneidae</taxon>
        <taxon>Argiope</taxon>
    </lineage>
</organism>